<dbReference type="SUPFAM" id="SSF56112">
    <property type="entry name" value="Protein kinase-like (PK-like)"/>
    <property type="match status" value="1"/>
</dbReference>
<reference evidence="4 5" key="1">
    <citation type="submission" date="2018-11" db="EMBL/GenBank/DDBJ databases">
        <authorList>
            <consortium name="Pathogen Informatics"/>
        </authorList>
    </citation>
    <scope>NUCLEOTIDE SEQUENCE [LARGE SCALE GENOMIC DNA]</scope>
</reference>
<protein>
    <recommendedName>
        <fullName evidence="3">Protein kinase domain-containing protein</fullName>
    </recommendedName>
</protein>
<evidence type="ECO:0000313" key="4">
    <source>
        <dbReference type="EMBL" id="VDK21036.1"/>
    </source>
</evidence>
<dbReference type="PROSITE" id="PS50011">
    <property type="entry name" value="PROTEIN_KINASE_DOM"/>
    <property type="match status" value="1"/>
</dbReference>
<dbReference type="EMBL" id="UYRR01004420">
    <property type="protein sequence ID" value="VDK21036.1"/>
    <property type="molecule type" value="Genomic_DNA"/>
</dbReference>
<accession>A0A3P6N6U3</accession>
<name>A0A3P6N6U3_ANISI</name>
<dbReference type="PANTHER" id="PTHR24418">
    <property type="entry name" value="TYROSINE-PROTEIN KINASE"/>
    <property type="match status" value="1"/>
</dbReference>
<gene>
    <name evidence="4" type="ORF">ASIM_LOCUS3029</name>
</gene>
<evidence type="ECO:0000256" key="2">
    <source>
        <dbReference type="ARBA" id="ARBA00022840"/>
    </source>
</evidence>
<keyword evidence="5" id="KW-1185">Reference proteome</keyword>
<dbReference type="OrthoDB" id="4062651at2759"/>
<evidence type="ECO:0000313" key="5">
    <source>
        <dbReference type="Proteomes" id="UP000267096"/>
    </source>
</evidence>
<dbReference type="Pfam" id="PF07714">
    <property type="entry name" value="PK_Tyr_Ser-Thr"/>
    <property type="match status" value="1"/>
</dbReference>
<dbReference type="InterPro" id="IPR050198">
    <property type="entry name" value="Non-receptor_tyrosine_kinases"/>
</dbReference>
<dbReference type="InterPro" id="IPR001245">
    <property type="entry name" value="Ser-Thr/Tyr_kinase_cat_dom"/>
</dbReference>
<feature type="domain" description="Protein kinase" evidence="3">
    <location>
        <begin position="1"/>
        <end position="278"/>
    </location>
</feature>
<keyword evidence="1" id="KW-0547">Nucleotide-binding</keyword>
<dbReference type="InterPro" id="IPR011009">
    <property type="entry name" value="Kinase-like_dom_sf"/>
</dbReference>
<dbReference type="Gene3D" id="1.10.510.10">
    <property type="entry name" value="Transferase(Phosphotransferase) domain 1"/>
    <property type="match status" value="1"/>
</dbReference>
<evidence type="ECO:0000256" key="1">
    <source>
        <dbReference type="ARBA" id="ARBA00022741"/>
    </source>
</evidence>
<proteinExistence type="predicted"/>
<dbReference type="GO" id="GO:0005524">
    <property type="term" value="F:ATP binding"/>
    <property type="evidence" value="ECO:0007669"/>
    <property type="project" value="UniProtKB-KW"/>
</dbReference>
<dbReference type="Proteomes" id="UP000267096">
    <property type="component" value="Unassembled WGS sequence"/>
</dbReference>
<evidence type="ECO:0000259" key="3">
    <source>
        <dbReference type="PROSITE" id="PS50011"/>
    </source>
</evidence>
<sequence length="285" mass="32855">MNGRREKVVIKEMSNYSAEELNRILMVSFDVCYASGFIYISELLISVQELHISNLMDRITDGCAVLRVMAVRLIKSPYLVIYPYINCRSYPDFASQYPSQLTSFDKINASESIAKTIVDMHSCGILHCNIGARNIFVRREIIRSNSNDQLLPEFTFLLGDFRKAVIAKSKSVDPMKPVNLRWLAPEVFKTKCLNSSTDVYAFGMTLYEIFTGNVPYYTRTAQEIRRKIIAGEYFRPALNKTLNEDLCELMRKCWLEEASERPSMKDVWMHLTRIHDSIIETIISP</sequence>
<dbReference type="AlphaFoldDB" id="A0A3P6N6U3"/>
<organism evidence="4 5">
    <name type="scientific">Anisakis simplex</name>
    <name type="common">Herring worm</name>
    <dbReference type="NCBI Taxonomy" id="6269"/>
    <lineage>
        <taxon>Eukaryota</taxon>
        <taxon>Metazoa</taxon>
        <taxon>Ecdysozoa</taxon>
        <taxon>Nematoda</taxon>
        <taxon>Chromadorea</taxon>
        <taxon>Rhabditida</taxon>
        <taxon>Spirurina</taxon>
        <taxon>Ascaridomorpha</taxon>
        <taxon>Ascaridoidea</taxon>
        <taxon>Anisakidae</taxon>
        <taxon>Anisakis</taxon>
        <taxon>Anisakis simplex complex</taxon>
    </lineage>
</organism>
<keyword evidence="2" id="KW-0067">ATP-binding</keyword>
<dbReference type="InterPro" id="IPR000719">
    <property type="entry name" value="Prot_kinase_dom"/>
</dbReference>
<dbReference type="GO" id="GO:0004672">
    <property type="term" value="F:protein kinase activity"/>
    <property type="evidence" value="ECO:0007669"/>
    <property type="project" value="InterPro"/>
</dbReference>